<evidence type="ECO:0000313" key="2">
    <source>
        <dbReference type="Proteomes" id="UP000015103"/>
    </source>
</evidence>
<sequence length="268" mass="32047">MVMCYGAQVWGGEEHDEVEKLQRYFLKKLYKLPNNTPNYMLFLETSSQPLYNYTLRLHVNYLNKVLNQSPDRLTNFLAKIIIENKLSWYKALLVQAGKYNLEISVSLLMDRHLRWLKDFIGKLCEQQATILQEKVINSEFHKQYKCLDLAGGSRYINDSSNFHLIQTIFRVRGELLELNYQPWKRDRIFMCSLCNMNVNEDTYHFVSVCPVLKEFRLRSFGKKRLEWQEYIDILNGNNDVNSLNNLYKYVRDAYSYRKMLCSEFNYNN</sequence>
<name>T1HI43_RHOPR</name>
<dbReference type="VEuPathDB" id="VectorBase:RPRC004834"/>
<dbReference type="AlphaFoldDB" id="T1HI43"/>
<dbReference type="EnsemblMetazoa" id="RPRC003716-RA">
    <property type="protein sequence ID" value="RPRC003716-PA"/>
    <property type="gene ID" value="RPRC003716"/>
</dbReference>
<proteinExistence type="predicted"/>
<evidence type="ECO:0008006" key="3">
    <source>
        <dbReference type="Google" id="ProtNLM"/>
    </source>
</evidence>
<evidence type="ECO:0000313" key="1">
    <source>
        <dbReference type="EnsemblMetazoa" id="RPRC003716-PA"/>
    </source>
</evidence>
<protein>
    <recommendedName>
        <fullName evidence="3">Reverse transcriptase zinc-binding domain-containing protein</fullName>
    </recommendedName>
</protein>
<dbReference type="EMBL" id="ACPB03005843">
    <property type="status" value="NOT_ANNOTATED_CDS"/>
    <property type="molecule type" value="Genomic_DNA"/>
</dbReference>
<reference evidence="2" key="1">
    <citation type="submission" date="2015-04" db="EMBL/GenBank/DDBJ databases">
        <authorList>
            <person name="Wilson R.K."/>
            <person name="Warren W."/>
            <person name="Dotson E."/>
            <person name="Oliveira P.L."/>
        </authorList>
    </citation>
    <scope>NUCLEOTIDE SEQUENCE</scope>
</reference>
<dbReference type="EMBL" id="ACPB03017934">
    <property type="status" value="NOT_ANNOTATED_CDS"/>
    <property type="molecule type" value="Genomic_DNA"/>
</dbReference>
<accession>T1HI43</accession>
<keyword evidence="2" id="KW-1185">Reference proteome</keyword>
<dbReference type="Proteomes" id="UP000015103">
    <property type="component" value="Unassembled WGS sequence"/>
</dbReference>
<organism evidence="1 2">
    <name type="scientific">Rhodnius prolixus</name>
    <name type="common">Triatomid bug</name>
    <dbReference type="NCBI Taxonomy" id="13249"/>
    <lineage>
        <taxon>Eukaryota</taxon>
        <taxon>Metazoa</taxon>
        <taxon>Ecdysozoa</taxon>
        <taxon>Arthropoda</taxon>
        <taxon>Hexapoda</taxon>
        <taxon>Insecta</taxon>
        <taxon>Pterygota</taxon>
        <taxon>Neoptera</taxon>
        <taxon>Paraneoptera</taxon>
        <taxon>Hemiptera</taxon>
        <taxon>Heteroptera</taxon>
        <taxon>Panheteroptera</taxon>
        <taxon>Cimicomorpha</taxon>
        <taxon>Reduviidae</taxon>
        <taxon>Triatominae</taxon>
        <taxon>Rhodnius</taxon>
    </lineage>
</organism>
<dbReference type="VEuPathDB" id="VectorBase:RPRC003716"/>
<dbReference type="EnsemblMetazoa" id="RPRC004834-RA">
    <property type="protein sequence ID" value="RPRC004834-PA"/>
    <property type="gene ID" value="RPRC004834"/>
</dbReference>
<dbReference type="HOGENOM" id="CLU_060012_0_0_1"/>
<reference evidence="1" key="2">
    <citation type="submission" date="2015-05" db="UniProtKB">
        <authorList>
            <consortium name="EnsemblMetazoa"/>
        </authorList>
    </citation>
    <scope>IDENTIFICATION</scope>
</reference>
<dbReference type="InParanoid" id="T1HI43"/>